<feature type="domain" description="Ice-binding protein C-terminal" evidence="1">
    <location>
        <begin position="166"/>
        <end position="190"/>
    </location>
</feature>
<accession>A0AAV3XJ85</accession>
<evidence type="ECO:0000313" key="3">
    <source>
        <dbReference type="Proteomes" id="UP001050975"/>
    </source>
</evidence>
<dbReference type="RefSeq" id="WP_226588127.1">
    <property type="nucleotide sequence ID" value="NZ_BLAY01000129.1"/>
</dbReference>
<name>A0AAV3XJ85_9CYAN</name>
<dbReference type="EMBL" id="BLAY01000129">
    <property type="protein sequence ID" value="GET41653.1"/>
    <property type="molecule type" value="Genomic_DNA"/>
</dbReference>
<evidence type="ECO:0000313" key="2">
    <source>
        <dbReference type="EMBL" id="GET41653.1"/>
    </source>
</evidence>
<protein>
    <recommendedName>
        <fullName evidence="1">Ice-binding protein C-terminal domain-containing protein</fullName>
    </recommendedName>
</protein>
<sequence length="212" mass="22916">MNLTRFLFQPILSITTTVVTACVIVAPSQAADIIFSSPGVLAGINGVSFTLPSTGVSNIYNITLERGTVTSVFGTPPKFDLLNQIDAGDAINQSVQGINLFLSRTGATELWFESVGTKVFYLPYEIDLNSGLVKTSRNRYATTVEASFIDVLPEENVVYARLHPVPVPEPSTFLGILVVGALGTVLKGKRKLSKSTEKEMELEGFVTNRART</sequence>
<evidence type="ECO:0000259" key="1">
    <source>
        <dbReference type="Pfam" id="PF07589"/>
    </source>
</evidence>
<gene>
    <name evidence="2" type="ORF">MiSe_64660</name>
</gene>
<reference evidence="2" key="1">
    <citation type="submission" date="2019-10" db="EMBL/GenBank/DDBJ databases">
        <title>Draft genome sequece of Microseira wollei NIES-4236.</title>
        <authorList>
            <person name="Yamaguchi H."/>
            <person name="Suzuki S."/>
            <person name="Kawachi M."/>
        </authorList>
    </citation>
    <scope>NUCLEOTIDE SEQUENCE</scope>
    <source>
        <strain evidence="2">NIES-4236</strain>
    </source>
</reference>
<dbReference type="AlphaFoldDB" id="A0AAV3XJ85"/>
<comment type="caution">
    <text evidence="2">The sequence shown here is derived from an EMBL/GenBank/DDBJ whole genome shotgun (WGS) entry which is preliminary data.</text>
</comment>
<proteinExistence type="predicted"/>
<dbReference type="NCBIfam" id="TIGR02595">
    <property type="entry name" value="PEP_CTERM"/>
    <property type="match status" value="1"/>
</dbReference>
<keyword evidence="3" id="KW-1185">Reference proteome</keyword>
<dbReference type="InterPro" id="IPR013424">
    <property type="entry name" value="Ice-binding_C"/>
</dbReference>
<dbReference type="Pfam" id="PF07589">
    <property type="entry name" value="PEP-CTERM"/>
    <property type="match status" value="1"/>
</dbReference>
<dbReference type="Proteomes" id="UP001050975">
    <property type="component" value="Unassembled WGS sequence"/>
</dbReference>
<organism evidence="2 3">
    <name type="scientific">Microseira wollei NIES-4236</name>
    <dbReference type="NCBI Taxonomy" id="2530354"/>
    <lineage>
        <taxon>Bacteria</taxon>
        <taxon>Bacillati</taxon>
        <taxon>Cyanobacteriota</taxon>
        <taxon>Cyanophyceae</taxon>
        <taxon>Oscillatoriophycideae</taxon>
        <taxon>Aerosakkonematales</taxon>
        <taxon>Aerosakkonemataceae</taxon>
        <taxon>Microseira</taxon>
    </lineage>
</organism>
<dbReference type="PROSITE" id="PS51257">
    <property type="entry name" value="PROKAR_LIPOPROTEIN"/>
    <property type="match status" value="1"/>
</dbReference>